<dbReference type="GeneID" id="54304772"/>
<reference evidence="1" key="1">
    <citation type="journal article" date="2020" name="Stud. Mycol.">
        <title>101 Dothideomycetes genomes: a test case for predicting lifestyles and emergence of pathogens.</title>
        <authorList>
            <person name="Haridas S."/>
            <person name="Albert R."/>
            <person name="Binder M."/>
            <person name="Bloem J."/>
            <person name="Labutti K."/>
            <person name="Salamov A."/>
            <person name="Andreopoulos B."/>
            <person name="Baker S."/>
            <person name="Barry K."/>
            <person name="Bills G."/>
            <person name="Bluhm B."/>
            <person name="Cannon C."/>
            <person name="Castanera R."/>
            <person name="Culley D."/>
            <person name="Daum C."/>
            <person name="Ezra D."/>
            <person name="Gonzalez J."/>
            <person name="Henrissat B."/>
            <person name="Kuo A."/>
            <person name="Liang C."/>
            <person name="Lipzen A."/>
            <person name="Lutzoni F."/>
            <person name="Magnuson J."/>
            <person name="Mondo S."/>
            <person name="Nolan M."/>
            <person name="Ohm R."/>
            <person name="Pangilinan J."/>
            <person name="Park H.-J."/>
            <person name="Ramirez L."/>
            <person name="Alfaro M."/>
            <person name="Sun H."/>
            <person name="Tritt A."/>
            <person name="Yoshinaga Y."/>
            <person name="Zwiers L.-H."/>
            <person name="Turgeon B."/>
            <person name="Goodwin S."/>
            <person name="Spatafora J."/>
            <person name="Crous P."/>
            <person name="Grigoriev I."/>
        </authorList>
    </citation>
    <scope>NUCLEOTIDE SEQUENCE</scope>
    <source>
        <strain evidence="1">CBS 121167</strain>
    </source>
</reference>
<dbReference type="AlphaFoldDB" id="A0A6A6B6D0"/>
<proteinExistence type="predicted"/>
<evidence type="ECO:0000313" key="1">
    <source>
        <dbReference type="EMBL" id="KAF2138527.1"/>
    </source>
</evidence>
<organism evidence="1 2">
    <name type="scientific">Aplosporella prunicola CBS 121167</name>
    <dbReference type="NCBI Taxonomy" id="1176127"/>
    <lineage>
        <taxon>Eukaryota</taxon>
        <taxon>Fungi</taxon>
        <taxon>Dikarya</taxon>
        <taxon>Ascomycota</taxon>
        <taxon>Pezizomycotina</taxon>
        <taxon>Dothideomycetes</taxon>
        <taxon>Dothideomycetes incertae sedis</taxon>
        <taxon>Botryosphaeriales</taxon>
        <taxon>Aplosporellaceae</taxon>
        <taxon>Aplosporella</taxon>
    </lineage>
</organism>
<evidence type="ECO:0000313" key="2">
    <source>
        <dbReference type="Proteomes" id="UP000799438"/>
    </source>
</evidence>
<gene>
    <name evidence="1" type="ORF">K452DRAFT_87790</name>
</gene>
<protein>
    <submittedName>
        <fullName evidence="1">Uncharacterized protein</fullName>
    </submittedName>
</protein>
<accession>A0A6A6B6D0</accession>
<name>A0A6A6B6D0_9PEZI</name>
<keyword evidence="2" id="KW-1185">Reference proteome</keyword>
<sequence length="159" mass="18250">MQRRSLLSARDLHCLPLDRVSLLHRRPRLAHVRRPPRPKPTLRKPLHFLHRLHRLRVARHELLGHQPGELRWSRPQRSRQCRLNRAAESCLLSGPEHPPSATSCSWPVAVLTPSVGFVQSARRAPCCPSRPSHARRCCVIVTCGSRRFLQAHAFPCCCR</sequence>
<dbReference type="Proteomes" id="UP000799438">
    <property type="component" value="Unassembled WGS sequence"/>
</dbReference>
<dbReference type="EMBL" id="ML995496">
    <property type="protein sequence ID" value="KAF2138527.1"/>
    <property type="molecule type" value="Genomic_DNA"/>
</dbReference>
<dbReference type="RefSeq" id="XP_033394240.1">
    <property type="nucleotide sequence ID" value="XM_033547265.1"/>
</dbReference>